<dbReference type="SUPFAM" id="SSF48403">
    <property type="entry name" value="Ankyrin repeat"/>
    <property type="match status" value="1"/>
</dbReference>
<dbReference type="GO" id="GO:0051480">
    <property type="term" value="P:regulation of cytosolic calcium ion concentration"/>
    <property type="evidence" value="ECO:0007669"/>
    <property type="project" value="TreeGrafter"/>
</dbReference>
<name>A0A815TLY8_9BILA</name>
<gene>
    <name evidence="5" type="ORF">CJN711_LOCUS27776</name>
</gene>
<accession>A0A815TLY8</accession>
<sequence>MSRAIQRLMKDYRKAEQLVGRSSNEPFSDFANTATFTTQTYAQQMAQIRRDPDLTQDEKKYLVAVERGDMATTRRYLDVSAKGSSTLANNDISIAPINVNCLDPLGRSALLIAIEYENIEMIELLLNYNVDTGEAILRAIDEEFVEAVELLLHHEDLKLLQPPLPPPPPVKNNSDNDNNKVSSLHLNNEYVSCALSRIYRHMLHTKKKEKRTAQANRSVAA</sequence>
<feature type="region of interest" description="Disordered" evidence="4">
    <location>
        <begin position="162"/>
        <end position="181"/>
    </location>
</feature>
<evidence type="ECO:0000313" key="6">
    <source>
        <dbReference type="Proteomes" id="UP000663855"/>
    </source>
</evidence>
<dbReference type="InterPro" id="IPR002110">
    <property type="entry name" value="Ankyrin_rpt"/>
</dbReference>
<protein>
    <submittedName>
        <fullName evidence="5">Uncharacterized protein</fullName>
    </submittedName>
</protein>
<dbReference type="GO" id="GO:0005886">
    <property type="term" value="C:plasma membrane"/>
    <property type="evidence" value="ECO:0007669"/>
    <property type="project" value="TreeGrafter"/>
</dbReference>
<dbReference type="PANTHER" id="PTHR10117">
    <property type="entry name" value="TRANSIENT RECEPTOR POTENTIAL CHANNEL"/>
    <property type="match status" value="1"/>
</dbReference>
<dbReference type="InterPro" id="IPR002153">
    <property type="entry name" value="TRPC_channel"/>
</dbReference>
<keyword evidence="3" id="KW-0407">Ion channel</keyword>
<proteinExistence type="predicted"/>
<evidence type="ECO:0000256" key="4">
    <source>
        <dbReference type="SAM" id="MobiDB-lite"/>
    </source>
</evidence>
<keyword evidence="1" id="KW-0813">Transport</keyword>
<evidence type="ECO:0000256" key="2">
    <source>
        <dbReference type="ARBA" id="ARBA00023065"/>
    </source>
</evidence>
<dbReference type="PANTHER" id="PTHR10117:SF54">
    <property type="entry name" value="TRANSIENT RECEPTOR POTENTIAL-GAMMA PROTEIN"/>
    <property type="match status" value="1"/>
</dbReference>
<feature type="compositionally biased region" description="Low complexity" evidence="4">
    <location>
        <begin position="171"/>
        <end position="181"/>
    </location>
</feature>
<keyword evidence="2" id="KW-0406">Ion transport</keyword>
<dbReference type="GO" id="GO:0015279">
    <property type="term" value="F:store-operated calcium channel activity"/>
    <property type="evidence" value="ECO:0007669"/>
    <property type="project" value="TreeGrafter"/>
</dbReference>
<evidence type="ECO:0000256" key="1">
    <source>
        <dbReference type="ARBA" id="ARBA00022448"/>
    </source>
</evidence>
<evidence type="ECO:0000313" key="5">
    <source>
        <dbReference type="EMBL" id="CAF1510397.1"/>
    </source>
</evidence>
<dbReference type="AlphaFoldDB" id="A0A815TLY8"/>
<organism evidence="5 6">
    <name type="scientific">Rotaria magnacalcarata</name>
    <dbReference type="NCBI Taxonomy" id="392030"/>
    <lineage>
        <taxon>Eukaryota</taxon>
        <taxon>Metazoa</taxon>
        <taxon>Spiralia</taxon>
        <taxon>Gnathifera</taxon>
        <taxon>Rotifera</taxon>
        <taxon>Eurotatoria</taxon>
        <taxon>Bdelloidea</taxon>
        <taxon>Philodinida</taxon>
        <taxon>Philodinidae</taxon>
        <taxon>Rotaria</taxon>
    </lineage>
</organism>
<dbReference type="GO" id="GO:0034703">
    <property type="term" value="C:cation channel complex"/>
    <property type="evidence" value="ECO:0007669"/>
    <property type="project" value="TreeGrafter"/>
</dbReference>
<comment type="caution">
    <text evidence="5">The sequence shown here is derived from an EMBL/GenBank/DDBJ whole genome shotgun (WGS) entry which is preliminary data.</text>
</comment>
<dbReference type="Gene3D" id="1.25.40.20">
    <property type="entry name" value="Ankyrin repeat-containing domain"/>
    <property type="match status" value="1"/>
</dbReference>
<reference evidence="5" key="1">
    <citation type="submission" date="2021-02" db="EMBL/GenBank/DDBJ databases">
        <authorList>
            <person name="Nowell W R."/>
        </authorList>
    </citation>
    <scope>NUCLEOTIDE SEQUENCE</scope>
</reference>
<dbReference type="Pfam" id="PF12796">
    <property type="entry name" value="Ank_2"/>
    <property type="match status" value="1"/>
</dbReference>
<dbReference type="GO" id="GO:0070679">
    <property type="term" value="F:inositol 1,4,5 trisphosphate binding"/>
    <property type="evidence" value="ECO:0007669"/>
    <property type="project" value="TreeGrafter"/>
</dbReference>
<dbReference type="EMBL" id="CAJNOV010013138">
    <property type="protein sequence ID" value="CAF1510397.1"/>
    <property type="molecule type" value="Genomic_DNA"/>
</dbReference>
<dbReference type="InterPro" id="IPR036770">
    <property type="entry name" value="Ankyrin_rpt-contain_sf"/>
</dbReference>
<dbReference type="Proteomes" id="UP000663855">
    <property type="component" value="Unassembled WGS sequence"/>
</dbReference>
<evidence type="ECO:0000256" key="3">
    <source>
        <dbReference type="ARBA" id="ARBA00023303"/>
    </source>
</evidence>